<gene>
    <name evidence="1" type="ORF">SDC9_156534</name>
</gene>
<dbReference type="EMBL" id="VSSQ01055345">
    <property type="protein sequence ID" value="MPN09245.1"/>
    <property type="molecule type" value="Genomic_DNA"/>
</dbReference>
<proteinExistence type="predicted"/>
<dbReference type="AlphaFoldDB" id="A0A645F4I5"/>
<sequence>MFHVLPHHGNGCQVVFDNNFIDTPHFYLFGKLFAEYFLRKRSILCADSDGSAVFRRSLGYQEHADAVIRQCRENPLVHTDNAYHAESLDSDQGGIVN</sequence>
<evidence type="ECO:0000313" key="1">
    <source>
        <dbReference type="EMBL" id="MPN09245.1"/>
    </source>
</evidence>
<name>A0A645F4I5_9ZZZZ</name>
<organism evidence="1">
    <name type="scientific">bioreactor metagenome</name>
    <dbReference type="NCBI Taxonomy" id="1076179"/>
    <lineage>
        <taxon>unclassified sequences</taxon>
        <taxon>metagenomes</taxon>
        <taxon>ecological metagenomes</taxon>
    </lineage>
</organism>
<accession>A0A645F4I5</accession>
<reference evidence="1" key="1">
    <citation type="submission" date="2019-08" db="EMBL/GenBank/DDBJ databases">
        <authorList>
            <person name="Kucharzyk K."/>
            <person name="Murdoch R.W."/>
            <person name="Higgins S."/>
            <person name="Loffler F."/>
        </authorList>
    </citation>
    <scope>NUCLEOTIDE SEQUENCE</scope>
</reference>
<comment type="caution">
    <text evidence="1">The sequence shown here is derived from an EMBL/GenBank/DDBJ whole genome shotgun (WGS) entry which is preliminary data.</text>
</comment>
<protein>
    <submittedName>
        <fullName evidence="1">Uncharacterized protein</fullName>
    </submittedName>
</protein>